<keyword evidence="2" id="KW-1185">Reference proteome</keyword>
<evidence type="ECO:0000313" key="2">
    <source>
        <dbReference type="Proteomes" id="UP000038010"/>
    </source>
</evidence>
<accession>A0A0N1HWR3</accession>
<gene>
    <name evidence="1" type="ORF">AB675_5515</name>
</gene>
<proteinExistence type="predicted"/>
<organism evidence="1 2">
    <name type="scientific">Cyphellophora attinorum</name>
    <dbReference type="NCBI Taxonomy" id="1664694"/>
    <lineage>
        <taxon>Eukaryota</taxon>
        <taxon>Fungi</taxon>
        <taxon>Dikarya</taxon>
        <taxon>Ascomycota</taxon>
        <taxon>Pezizomycotina</taxon>
        <taxon>Eurotiomycetes</taxon>
        <taxon>Chaetothyriomycetidae</taxon>
        <taxon>Chaetothyriales</taxon>
        <taxon>Cyphellophoraceae</taxon>
        <taxon>Cyphellophora</taxon>
    </lineage>
</organism>
<dbReference type="RefSeq" id="XP_018002123.1">
    <property type="nucleotide sequence ID" value="XM_018145731.1"/>
</dbReference>
<dbReference type="AlphaFoldDB" id="A0A0N1HWR3"/>
<dbReference type="GeneID" id="28737611"/>
<reference evidence="1 2" key="1">
    <citation type="submission" date="2015-06" db="EMBL/GenBank/DDBJ databases">
        <title>Draft genome of the ant-associated black yeast Phialophora attae CBS 131958.</title>
        <authorList>
            <person name="Moreno L.F."/>
            <person name="Stielow B.J."/>
            <person name="de Hoog S."/>
            <person name="Vicente V.A."/>
            <person name="Weiss V.A."/>
            <person name="de Vries M."/>
            <person name="Cruz L.M."/>
            <person name="Souza E.M."/>
        </authorList>
    </citation>
    <scope>NUCLEOTIDE SEQUENCE [LARGE SCALE GENOMIC DNA]</scope>
    <source>
        <strain evidence="1 2">CBS 131958</strain>
    </source>
</reference>
<dbReference type="Proteomes" id="UP000038010">
    <property type="component" value="Unassembled WGS sequence"/>
</dbReference>
<sequence>MAEDKWVVDPIVFTLIDTIKALDIQSKDNGSPPASSVKMLAKKKLELLDLPNEILRRIFTDLYDGQEVRFNVGLGKHYCIGDKRDELLIQRPREWSPEWAPNLRLVSSTVKTLASPILADSATLHISRGQMADEPTPLELAPLCPAFMTSRLKTVRVMDFDAAFFMYPIEEVDAGGLPSLTTLAFGPFDLAETLKMVATGLYVLKYDHEDYIEMIRAHSPYLDEADRLTAFDTDDPQGSMRDFAEGLLPWFGDAEHYRGMVRMFSMCYWQTHRAKHTNLLPTTIVEVTLKDKSRKTVVARVMWADGMAEPDVRYDEEAMTEHKNSRFLGLIRPMRTWADVLNAF</sequence>
<name>A0A0N1HWR3_9EURO</name>
<comment type="caution">
    <text evidence="1">The sequence shown here is derived from an EMBL/GenBank/DDBJ whole genome shotgun (WGS) entry which is preliminary data.</text>
</comment>
<protein>
    <submittedName>
        <fullName evidence="1">Uncharacterized protein</fullName>
    </submittedName>
</protein>
<evidence type="ECO:0000313" key="1">
    <source>
        <dbReference type="EMBL" id="KPI42160.1"/>
    </source>
</evidence>
<dbReference type="EMBL" id="LFJN01000008">
    <property type="protein sequence ID" value="KPI42160.1"/>
    <property type="molecule type" value="Genomic_DNA"/>
</dbReference>
<dbReference type="VEuPathDB" id="FungiDB:AB675_5515"/>